<name>X6LIF2_RETFI</name>
<reference evidence="1 2" key="1">
    <citation type="journal article" date="2013" name="Curr. Biol.">
        <title>The Genome of the Foraminiferan Reticulomyxa filosa.</title>
        <authorList>
            <person name="Glockner G."/>
            <person name="Hulsmann N."/>
            <person name="Schleicher M."/>
            <person name="Noegel A.A."/>
            <person name="Eichinger L."/>
            <person name="Gallinger C."/>
            <person name="Pawlowski J."/>
            <person name="Sierra R."/>
            <person name="Euteneuer U."/>
            <person name="Pillet L."/>
            <person name="Moustafa A."/>
            <person name="Platzer M."/>
            <person name="Groth M."/>
            <person name="Szafranski K."/>
            <person name="Schliwa M."/>
        </authorList>
    </citation>
    <scope>NUCLEOTIDE SEQUENCE [LARGE SCALE GENOMIC DNA]</scope>
</reference>
<proteinExistence type="predicted"/>
<sequence>MWNHQIDANLIYVALKYACKGYIDKAIKLLFEFEQWKFLDNNEQNYNKKMDEFLERRCCNHNVNLFCIFFSEKYKNWTAFEHAELNIVNNGLPFVGKDKKT</sequence>
<gene>
    <name evidence="1" type="ORF">RFI_36279</name>
</gene>
<dbReference type="Proteomes" id="UP000023152">
    <property type="component" value="Unassembled WGS sequence"/>
</dbReference>
<evidence type="ECO:0000313" key="2">
    <source>
        <dbReference type="Proteomes" id="UP000023152"/>
    </source>
</evidence>
<comment type="caution">
    <text evidence="1">The sequence shown here is derived from an EMBL/GenBank/DDBJ whole genome shotgun (WGS) entry which is preliminary data.</text>
</comment>
<dbReference type="AlphaFoldDB" id="X6LIF2"/>
<protein>
    <submittedName>
        <fullName evidence="1">Uncharacterized protein</fullName>
    </submittedName>
</protein>
<keyword evidence="2" id="KW-1185">Reference proteome</keyword>
<accession>X6LIF2</accession>
<evidence type="ECO:0000313" key="1">
    <source>
        <dbReference type="EMBL" id="ETO01161.1"/>
    </source>
</evidence>
<organism evidence="1 2">
    <name type="scientific">Reticulomyxa filosa</name>
    <dbReference type="NCBI Taxonomy" id="46433"/>
    <lineage>
        <taxon>Eukaryota</taxon>
        <taxon>Sar</taxon>
        <taxon>Rhizaria</taxon>
        <taxon>Retaria</taxon>
        <taxon>Foraminifera</taxon>
        <taxon>Monothalamids</taxon>
        <taxon>Reticulomyxidae</taxon>
        <taxon>Reticulomyxa</taxon>
    </lineage>
</organism>
<dbReference type="EMBL" id="ASPP01039039">
    <property type="protein sequence ID" value="ETO01161.1"/>
    <property type="molecule type" value="Genomic_DNA"/>
</dbReference>